<evidence type="ECO:0000256" key="2">
    <source>
        <dbReference type="ARBA" id="ARBA00022695"/>
    </source>
</evidence>
<dbReference type="OrthoDB" id="1226655at2759"/>
<evidence type="ECO:0000256" key="6">
    <source>
        <dbReference type="ARBA" id="ARBA00022918"/>
    </source>
</evidence>
<evidence type="ECO:0000256" key="1">
    <source>
        <dbReference type="ARBA" id="ARBA00022679"/>
    </source>
</evidence>
<reference evidence="8" key="1">
    <citation type="submission" date="2025-08" db="UniProtKB">
        <authorList>
            <consortium name="RefSeq"/>
        </authorList>
    </citation>
    <scope>IDENTIFICATION</scope>
</reference>
<dbReference type="SUPFAM" id="SSF56672">
    <property type="entry name" value="DNA/RNA polymerases"/>
    <property type="match status" value="1"/>
</dbReference>
<evidence type="ECO:0000313" key="8">
    <source>
        <dbReference type="RefSeq" id="XP_016488139.1"/>
    </source>
</evidence>
<gene>
    <name evidence="8" type="primary">LOC107808158</name>
</gene>
<keyword evidence="2" id="KW-0548">Nucleotidyltransferase</keyword>
<keyword evidence="1" id="KW-0808">Transferase</keyword>
<dbReference type="SMR" id="A0A1S4BGY0"/>
<evidence type="ECO:0000256" key="4">
    <source>
        <dbReference type="ARBA" id="ARBA00022759"/>
    </source>
</evidence>
<name>A0A1S4BGY0_TOBAC</name>
<dbReference type="PANTHER" id="PTHR34072">
    <property type="entry name" value="ENZYMATIC POLYPROTEIN-RELATED"/>
    <property type="match status" value="1"/>
</dbReference>
<proteinExistence type="predicted"/>
<dbReference type="KEGG" id="nta:107808158"/>
<evidence type="ECO:0000256" key="3">
    <source>
        <dbReference type="ARBA" id="ARBA00022722"/>
    </source>
</evidence>
<dbReference type="InterPro" id="IPR043502">
    <property type="entry name" value="DNA/RNA_pol_sf"/>
</dbReference>
<evidence type="ECO:0000259" key="7">
    <source>
        <dbReference type="Pfam" id="PF17917"/>
    </source>
</evidence>
<dbReference type="InterPro" id="IPR041373">
    <property type="entry name" value="RT_RNaseH"/>
</dbReference>
<dbReference type="Gene3D" id="3.30.70.270">
    <property type="match status" value="2"/>
</dbReference>
<dbReference type="STRING" id="4097.A0A1S4BGY0"/>
<feature type="non-terminal residue" evidence="8">
    <location>
        <position position="463"/>
    </location>
</feature>
<accession>A0A1S4BGY0</accession>
<keyword evidence="4" id="KW-0255">Endonuclease</keyword>
<sequence>MLKQIHLSIPLVDMLCEVQKYEKYIKDIVANKRRLTEFKTSALTEECTSRIKHKLPQKLKDPARFTIPVRIAEIDVVFKQLGLGAPRPTTVLLHLADRSYVYPGRVIEDVLLQIGKFIFPADFIILDYEADESGLQWISSHSVASSLRDDLSMIFVVKINEPAVEPSAFKEDALEKTLMLFNYLELEQEVVEMLQILDASCEYIRERSQFEPLDRPIGLPPRPSVGEEEKLLRVRREHNHAIGWTMSDIKDYSKLNNATRKDHFPLPFIDQMLDRCEETNLVLNWEECHFMVGEGIVLGNKVSKDGLEVDKAKVEAIEKLLENDAPFKFDDACLKAFEEVKKKLVSAPIIVAPDLKEPFELMCDASDGAIVAVLGQRSRKSFHSIYCASKTVTPAQIKYTVTEKGLVVVVLAFDKFRAYLVGTKVIVYTYHAIFNYLFEKKDAKPRLISWVLLLLEFDLEIRD</sequence>
<dbReference type="PANTHER" id="PTHR34072:SF57">
    <property type="entry name" value="RNA-DIRECTED DNA POLYMERASE"/>
    <property type="match status" value="1"/>
</dbReference>
<organism evidence="8">
    <name type="scientific">Nicotiana tabacum</name>
    <name type="common">Common tobacco</name>
    <dbReference type="NCBI Taxonomy" id="4097"/>
    <lineage>
        <taxon>Eukaryota</taxon>
        <taxon>Viridiplantae</taxon>
        <taxon>Streptophyta</taxon>
        <taxon>Embryophyta</taxon>
        <taxon>Tracheophyta</taxon>
        <taxon>Spermatophyta</taxon>
        <taxon>Magnoliopsida</taxon>
        <taxon>eudicotyledons</taxon>
        <taxon>Gunneridae</taxon>
        <taxon>Pentapetalae</taxon>
        <taxon>asterids</taxon>
        <taxon>lamiids</taxon>
        <taxon>Solanales</taxon>
        <taxon>Solanaceae</taxon>
        <taxon>Nicotianoideae</taxon>
        <taxon>Nicotianeae</taxon>
        <taxon>Nicotiana</taxon>
    </lineage>
</organism>
<dbReference type="PaxDb" id="4097-A0A1S4BGY0"/>
<dbReference type="Gene3D" id="3.10.20.370">
    <property type="match status" value="1"/>
</dbReference>
<feature type="domain" description="Reverse transcriptase RNase H-like" evidence="7">
    <location>
        <begin position="354"/>
        <end position="457"/>
    </location>
</feature>
<dbReference type="AlphaFoldDB" id="A0A1S4BGY0"/>
<dbReference type="InterPro" id="IPR043128">
    <property type="entry name" value="Rev_trsase/Diguanyl_cyclase"/>
</dbReference>
<protein>
    <recommendedName>
        <fullName evidence="7">Reverse transcriptase RNase H-like domain-containing protein</fullName>
    </recommendedName>
</protein>
<dbReference type="RefSeq" id="XP_016488139.1">
    <property type="nucleotide sequence ID" value="XM_016632653.1"/>
</dbReference>
<keyword evidence="5" id="KW-0378">Hydrolase</keyword>
<keyword evidence="3" id="KW-0540">Nuclease</keyword>
<dbReference type="Pfam" id="PF17917">
    <property type="entry name" value="RT_RNaseH"/>
    <property type="match status" value="1"/>
</dbReference>
<dbReference type="CDD" id="cd09274">
    <property type="entry name" value="RNase_HI_RT_Ty3"/>
    <property type="match status" value="1"/>
</dbReference>
<keyword evidence="6" id="KW-0695">RNA-directed DNA polymerase</keyword>
<evidence type="ECO:0000256" key="5">
    <source>
        <dbReference type="ARBA" id="ARBA00022801"/>
    </source>
</evidence>